<dbReference type="EMBL" id="JAIKTS010000001">
    <property type="protein sequence ID" value="MCL7713974.1"/>
    <property type="molecule type" value="Genomic_DNA"/>
</dbReference>
<evidence type="ECO:0000313" key="7">
    <source>
        <dbReference type="Proteomes" id="UP001431235"/>
    </source>
</evidence>
<evidence type="ECO:0000313" key="6">
    <source>
        <dbReference type="EMBL" id="MCL7713974.1"/>
    </source>
</evidence>
<feature type="domain" description="PABS" evidence="5">
    <location>
        <begin position="1"/>
        <end position="216"/>
    </location>
</feature>
<feature type="active site" description="Proton acceptor" evidence="4">
    <location>
        <position position="130"/>
    </location>
</feature>
<proteinExistence type="inferred from homology"/>
<organism evidence="6 7">
    <name type="scientific">Stenotrophomonas mori</name>
    <dbReference type="NCBI Taxonomy" id="2871096"/>
    <lineage>
        <taxon>Bacteria</taxon>
        <taxon>Pseudomonadati</taxon>
        <taxon>Pseudomonadota</taxon>
        <taxon>Gammaproteobacteria</taxon>
        <taxon>Lysobacterales</taxon>
        <taxon>Lysobacteraceae</taxon>
        <taxon>Stenotrophomonas</taxon>
    </lineage>
</organism>
<evidence type="ECO:0000256" key="2">
    <source>
        <dbReference type="ARBA" id="ARBA00022679"/>
    </source>
</evidence>
<comment type="similarity">
    <text evidence="1">Belongs to the spermidine/spermine synthase family.</text>
</comment>
<dbReference type="PROSITE" id="PS51006">
    <property type="entry name" value="PABS_2"/>
    <property type="match status" value="1"/>
</dbReference>
<evidence type="ECO:0000256" key="4">
    <source>
        <dbReference type="PROSITE-ProRule" id="PRU00354"/>
    </source>
</evidence>
<comment type="caution">
    <text evidence="6">The sequence shown here is derived from an EMBL/GenBank/DDBJ whole genome shotgun (WGS) entry which is preliminary data.</text>
</comment>
<dbReference type="Proteomes" id="UP001431235">
    <property type="component" value="Unassembled WGS sequence"/>
</dbReference>
<sequence>MSADGGAHVHRTWRHLELRFDAGATQTRLSRWFPHRLHSAYTRLMLAALWLRPGPRRIGIIGLGGGAQAGFCHRHLQGARIEVAEVDPAVIALREVFRVPPDDARLRVECVDGAHWLRRQRGRFDLLLLDAYDAHGIPAALSTRAFYDDCRDALAPGGVMAGNLFDTDTRAHLSRLRRSFDGRVLTLRVRNAGNRVVVAWQGTPRPGPVEAALADLPWRARGQLRAGFRQLAAAWARWAEG</sequence>
<keyword evidence="2 4" id="KW-0808">Transferase</keyword>
<dbReference type="SUPFAM" id="SSF53335">
    <property type="entry name" value="S-adenosyl-L-methionine-dependent methyltransferases"/>
    <property type="match status" value="1"/>
</dbReference>
<dbReference type="InterPro" id="IPR030374">
    <property type="entry name" value="PABS"/>
</dbReference>
<protein>
    <submittedName>
        <fullName evidence="6">Fused MFS/spermidine synthase</fullName>
    </submittedName>
</protein>
<dbReference type="RefSeq" id="WP_250062398.1">
    <property type="nucleotide sequence ID" value="NZ_JAIKTS010000001.1"/>
</dbReference>
<keyword evidence="3 4" id="KW-0620">Polyamine biosynthesis</keyword>
<dbReference type="PANTHER" id="PTHR43317:SF11">
    <property type="entry name" value="POLYAMINE AMINOPROPYLTRANSFERASE 2"/>
    <property type="match status" value="1"/>
</dbReference>
<dbReference type="NCBIfam" id="NF037959">
    <property type="entry name" value="MFS_SpdSyn"/>
    <property type="match status" value="1"/>
</dbReference>
<evidence type="ECO:0000256" key="1">
    <source>
        <dbReference type="ARBA" id="ARBA00007867"/>
    </source>
</evidence>
<reference evidence="6 7" key="1">
    <citation type="submission" date="2021-08" db="EMBL/GenBank/DDBJ databases">
        <title>Novel members of of the genus Stenotrophomonas from differernt environment.</title>
        <authorList>
            <person name="Deng Y."/>
        </authorList>
    </citation>
    <scope>NUCLEOTIDE SEQUENCE [LARGE SCALE GENOMIC DNA]</scope>
    <source>
        <strain evidence="6 7">CPCC 101365</strain>
    </source>
</reference>
<name>A0ABT0SG46_9GAMM</name>
<dbReference type="InterPro" id="IPR029063">
    <property type="entry name" value="SAM-dependent_MTases_sf"/>
</dbReference>
<gene>
    <name evidence="6" type="ORF">K5L01_04790</name>
</gene>
<accession>A0ABT0SG46</accession>
<evidence type="ECO:0000259" key="5">
    <source>
        <dbReference type="PROSITE" id="PS51006"/>
    </source>
</evidence>
<dbReference type="Pfam" id="PF01564">
    <property type="entry name" value="Spermine_synth"/>
    <property type="match status" value="1"/>
</dbReference>
<keyword evidence="7" id="KW-1185">Reference proteome</keyword>
<dbReference type="Gene3D" id="3.40.50.150">
    <property type="entry name" value="Vaccinia Virus protein VP39"/>
    <property type="match status" value="1"/>
</dbReference>
<dbReference type="PANTHER" id="PTHR43317">
    <property type="entry name" value="THERMOSPERMINE SYNTHASE ACAULIS5"/>
    <property type="match status" value="1"/>
</dbReference>
<evidence type="ECO:0000256" key="3">
    <source>
        <dbReference type="ARBA" id="ARBA00023115"/>
    </source>
</evidence>